<accession>A0A8C2K8C4</accession>
<dbReference type="InterPro" id="IPR023352">
    <property type="entry name" value="MAPEG-like_dom_sf"/>
</dbReference>
<dbReference type="AlphaFoldDB" id="A0A8C2K8C4"/>
<evidence type="ECO:0000256" key="1">
    <source>
        <dbReference type="ARBA" id="ARBA00003701"/>
    </source>
</evidence>
<comment type="subcellular location">
    <subcellularLocation>
        <location evidence="3">Endoplasmic reticulum membrane</location>
        <topology evidence="3">Multi-pass membrane protein</topology>
    </subcellularLocation>
    <subcellularLocation>
        <location evidence="2">Mitochondrion outer membrane</location>
    </subcellularLocation>
</comment>
<keyword evidence="6" id="KW-0808">Transferase</keyword>
<dbReference type="Proteomes" id="UP000694701">
    <property type="component" value="Unplaced"/>
</dbReference>
<evidence type="ECO:0000256" key="6">
    <source>
        <dbReference type="ARBA" id="ARBA00022679"/>
    </source>
</evidence>
<evidence type="ECO:0000256" key="3">
    <source>
        <dbReference type="ARBA" id="ARBA00004477"/>
    </source>
</evidence>
<evidence type="ECO:0000256" key="2">
    <source>
        <dbReference type="ARBA" id="ARBA00004294"/>
    </source>
</evidence>
<dbReference type="PANTHER" id="PTHR10689:SF6">
    <property type="entry name" value="MICROSOMAL GLUTATHIONE S-TRANSFERASE 1"/>
    <property type="match status" value="1"/>
</dbReference>
<dbReference type="GO" id="GO:0005741">
    <property type="term" value="C:mitochondrial outer membrane"/>
    <property type="evidence" value="ECO:0007669"/>
    <property type="project" value="UniProtKB-SubCell"/>
</dbReference>
<dbReference type="PANTHER" id="PTHR10689">
    <property type="entry name" value="MICROSOMAL GLUTATHIONE S-TRANSFERASE 1"/>
    <property type="match status" value="1"/>
</dbReference>
<dbReference type="InterPro" id="IPR001129">
    <property type="entry name" value="Membr-assoc_MAPEG"/>
</dbReference>
<reference evidence="17" key="1">
    <citation type="submission" date="2025-08" db="UniProtKB">
        <authorList>
            <consortium name="Ensembl"/>
        </authorList>
    </citation>
    <scope>IDENTIFICATION</scope>
</reference>
<name>A0A8C2K8C4_CYPCA</name>
<comment type="function">
    <text evidence="1">Conjugation of reduced glutathione to a wide number of exogenous and endogenous hydrophobic electrophiles.</text>
</comment>
<keyword evidence="11" id="KW-0007">Acetylation</keyword>
<dbReference type="GO" id="GO:0004364">
    <property type="term" value="F:glutathione transferase activity"/>
    <property type="evidence" value="ECO:0007669"/>
    <property type="project" value="UniProtKB-EC"/>
</dbReference>
<dbReference type="EC" id="2.5.1.18" evidence="5"/>
<evidence type="ECO:0000256" key="4">
    <source>
        <dbReference type="ARBA" id="ARBA00010459"/>
    </source>
</evidence>
<dbReference type="Gene3D" id="1.20.120.550">
    <property type="entry name" value="Membrane associated eicosanoid/glutathione metabolism-like domain"/>
    <property type="match status" value="1"/>
</dbReference>
<sequence>MHFRVFVGSRFIHTVSYVLALPQPSRGLSWVVGMITTFSMAYRVLTTALFL</sequence>
<evidence type="ECO:0000256" key="8">
    <source>
        <dbReference type="ARBA" id="ARBA00022787"/>
    </source>
</evidence>
<evidence type="ECO:0000256" key="14">
    <source>
        <dbReference type="ARBA" id="ARBA00038540"/>
    </source>
</evidence>
<comment type="catalytic activity">
    <reaction evidence="16">
        <text>RX + glutathione = an S-substituted glutathione + a halide anion + H(+)</text>
        <dbReference type="Rhea" id="RHEA:16437"/>
        <dbReference type="ChEBI" id="CHEBI:15378"/>
        <dbReference type="ChEBI" id="CHEBI:16042"/>
        <dbReference type="ChEBI" id="CHEBI:17792"/>
        <dbReference type="ChEBI" id="CHEBI:57925"/>
        <dbReference type="ChEBI" id="CHEBI:90779"/>
        <dbReference type="EC" id="2.5.1.18"/>
    </reaction>
    <physiologicalReaction direction="left-to-right" evidence="16">
        <dbReference type="Rhea" id="RHEA:16438"/>
    </physiologicalReaction>
</comment>
<evidence type="ECO:0000256" key="12">
    <source>
        <dbReference type="ARBA" id="ARBA00023128"/>
    </source>
</evidence>
<evidence type="ECO:0000256" key="16">
    <source>
        <dbReference type="ARBA" id="ARBA00049385"/>
    </source>
</evidence>
<keyword evidence="7" id="KW-0812">Transmembrane</keyword>
<dbReference type="GO" id="GO:0005789">
    <property type="term" value="C:endoplasmic reticulum membrane"/>
    <property type="evidence" value="ECO:0007669"/>
    <property type="project" value="UniProtKB-SubCell"/>
</dbReference>
<organism evidence="17 18">
    <name type="scientific">Cyprinus carpio</name>
    <name type="common">Common carp</name>
    <dbReference type="NCBI Taxonomy" id="7962"/>
    <lineage>
        <taxon>Eukaryota</taxon>
        <taxon>Metazoa</taxon>
        <taxon>Chordata</taxon>
        <taxon>Craniata</taxon>
        <taxon>Vertebrata</taxon>
        <taxon>Euteleostomi</taxon>
        <taxon>Actinopterygii</taxon>
        <taxon>Neopterygii</taxon>
        <taxon>Teleostei</taxon>
        <taxon>Ostariophysi</taxon>
        <taxon>Cypriniformes</taxon>
        <taxon>Cyprinidae</taxon>
        <taxon>Cyprininae</taxon>
        <taxon>Cyprinus</taxon>
    </lineage>
</organism>
<evidence type="ECO:0000256" key="11">
    <source>
        <dbReference type="ARBA" id="ARBA00022990"/>
    </source>
</evidence>
<protein>
    <recommendedName>
        <fullName evidence="15">Microsomal glutathione S-transferase 1</fullName>
        <ecNumber evidence="5">2.5.1.18</ecNumber>
    </recommendedName>
</protein>
<evidence type="ECO:0000313" key="17">
    <source>
        <dbReference type="Ensembl" id="ENSCCRP00020105751.1"/>
    </source>
</evidence>
<keyword evidence="12" id="KW-0496">Mitochondrion</keyword>
<keyword evidence="9" id="KW-0256">Endoplasmic reticulum</keyword>
<proteinExistence type="inferred from homology"/>
<evidence type="ECO:0000256" key="7">
    <source>
        <dbReference type="ARBA" id="ARBA00022692"/>
    </source>
</evidence>
<keyword evidence="8" id="KW-1000">Mitochondrion outer membrane</keyword>
<evidence type="ECO:0000256" key="13">
    <source>
        <dbReference type="ARBA" id="ARBA00023136"/>
    </source>
</evidence>
<evidence type="ECO:0000256" key="9">
    <source>
        <dbReference type="ARBA" id="ARBA00022824"/>
    </source>
</evidence>
<dbReference type="SUPFAM" id="SSF161084">
    <property type="entry name" value="MAPEG domain-like"/>
    <property type="match status" value="1"/>
</dbReference>
<comment type="subunit">
    <text evidence="14">Homotrimer; The trimer binds only one molecule of glutathione.</text>
</comment>
<comment type="similarity">
    <text evidence="4">Belongs to the MAPEG family.</text>
</comment>
<evidence type="ECO:0000256" key="5">
    <source>
        <dbReference type="ARBA" id="ARBA00012452"/>
    </source>
</evidence>
<dbReference type="InterPro" id="IPR040162">
    <property type="entry name" value="MGST1-like"/>
</dbReference>
<dbReference type="Pfam" id="PF01124">
    <property type="entry name" value="MAPEG"/>
    <property type="match status" value="1"/>
</dbReference>
<dbReference type="Ensembl" id="ENSCCRT00020115518.1">
    <property type="protein sequence ID" value="ENSCCRP00020105751.1"/>
    <property type="gene ID" value="ENSCCRG00020048242.1"/>
</dbReference>
<keyword evidence="13" id="KW-0472">Membrane</keyword>
<evidence type="ECO:0000256" key="10">
    <source>
        <dbReference type="ARBA" id="ARBA00022989"/>
    </source>
</evidence>
<evidence type="ECO:0000256" key="15">
    <source>
        <dbReference type="ARBA" id="ARBA00039397"/>
    </source>
</evidence>
<keyword evidence="10" id="KW-1133">Transmembrane helix</keyword>
<evidence type="ECO:0000313" key="18">
    <source>
        <dbReference type="Proteomes" id="UP000694701"/>
    </source>
</evidence>